<dbReference type="NCBIfam" id="TIGR01571">
    <property type="entry name" value="A_thal_Cys_rich"/>
    <property type="match status" value="1"/>
</dbReference>
<gene>
    <name evidence="4" type="primary">LOC103354654</name>
</gene>
<dbReference type="GeneTree" id="ENSGT00940000163701"/>
<dbReference type="GeneID" id="103354654"/>
<dbReference type="STRING" id="144197.ENSSPAP00000015536"/>
<dbReference type="Ensembl" id="ENSSPAT00000015788.1">
    <property type="protein sequence ID" value="ENSSPAP00000015536.1"/>
    <property type="gene ID" value="ENSSPAG00000011721.1"/>
</dbReference>
<dbReference type="OrthoDB" id="1045822at2759"/>
<evidence type="ECO:0000313" key="4">
    <source>
        <dbReference type="RefSeq" id="XP_008276321.1"/>
    </source>
</evidence>
<evidence type="ECO:0000313" key="3">
    <source>
        <dbReference type="Proteomes" id="UP000694891"/>
    </source>
</evidence>
<protein>
    <submittedName>
        <fullName evidence="2 4">Cornifelin homolog B-like</fullName>
    </submittedName>
</protein>
<reference evidence="4" key="2">
    <citation type="submission" date="2025-04" db="UniProtKB">
        <authorList>
            <consortium name="RefSeq"/>
        </authorList>
    </citation>
    <scope>IDENTIFICATION</scope>
</reference>
<dbReference type="AlphaFoldDB" id="A0A3B5A5F9"/>
<comment type="similarity">
    <text evidence="1">Belongs to the cornifelin family.</text>
</comment>
<dbReference type="Proteomes" id="UP000694891">
    <property type="component" value="Unplaced"/>
</dbReference>
<proteinExistence type="inferred from homology"/>
<dbReference type="RefSeq" id="XP_008276321.1">
    <property type="nucleotide sequence ID" value="XM_008278099.1"/>
</dbReference>
<keyword evidence="3" id="KW-1185">Reference proteome</keyword>
<evidence type="ECO:0000313" key="2">
    <source>
        <dbReference type="Ensembl" id="ENSSPAP00000015536.1"/>
    </source>
</evidence>
<organism evidence="2">
    <name type="scientific">Stegastes partitus</name>
    <name type="common">bicolor damselfish</name>
    <dbReference type="NCBI Taxonomy" id="144197"/>
    <lineage>
        <taxon>Eukaryota</taxon>
        <taxon>Metazoa</taxon>
        <taxon>Chordata</taxon>
        <taxon>Craniata</taxon>
        <taxon>Vertebrata</taxon>
        <taxon>Euteleostomi</taxon>
        <taxon>Actinopterygii</taxon>
        <taxon>Neopterygii</taxon>
        <taxon>Teleostei</taxon>
        <taxon>Neoteleostei</taxon>
        <taxon>Acanthomorphata</taxon>
        <taxon>Ovalentaria</taxon>
        <taxon>Pomacentridae</taxon>
        <taxon>Stegastes</taxon>
    </lineage>
</organism>
<reference evidence="2" key="1">
    <citation type="submission" date="2023-09" db="UniProtKB">
        <authorList>
            <consortium name="Ensembl"/>
        </authorList>
    </citation>
    <scope>IDENTIFICATION</scope>
</reference>
<dbReference type="InterPro" id="IPR006461">
    <property type="entry name" value="PLAC_motif_containing"/>
</dbReference>
<accession>A0A3B5A5F9</accession>
<evidence type="ECO:0000256" key="1">
    <source>
        <dbReference type="ARBA" id="ARBA00009024"/>
    </source>
</evidence>
<dbReference type="PANTHER" id="PTHR15907">
    <property type="entry name" value="DUF614 FAMILY PROTEIN-RELATED"/>
    <property type="match status" value="1"/>
</dbReference>
<dbReference type="Pfam" id="PF04749">
    <property type="entry name" value="PLAC8"/>
    <property type="match status" value="1"/>
</dbReference>
<name>A0A3B5A5F9_9TELE</name>
<sequence>MSWPVSMQPEAMRTSIEEGDWSSGICDCCNDMKQCCFAFWCCPCFACITTREFGQCLCLPLLDIFGCIPPITMSMRTSVRRRYGIKGSLCRDCLCSTCCLPCVWCQMSTEMKKRTLPTVLSDIISR</sequence>